<sequence>MKQNKKIISKWFSLILIVVAAAVLIGIGWLAWCQINPKVVEDIPKASFSTTTEPSSEPVEKNSSTPSDTTTSLKNFSKTGFSFNFSYPSSWTVTSSTDEKATPNAKFSQETVKIVSPSGIEFRFDNPTVATGFEEYSANHAKDISAGKLTFKRNWGENLEGTTLYIATYNDPQNIDALSVSFYGTGKISEEEISTLDQIIASFKFN</sequence>
<keyword evidence="2" id="KW-0472">Membrane</keyword>
<dbReference type="AlphaFoldDB" id="A0A0G4B3A5"/>
<keyword evidence="2" id="KW-0812">Transmembrane</keyword>
<proteinExistence type="predicted"/>
<dbReference type="Proteomes" id="UP000035648">
    <property type="component" value="Chromosome"/>
</dbReference>
<feature type="compositionally biased region" description="Polar residues" evidence="1">
    <location>
        <begin position="61"/>
        <end position="71"/>
    </location>
</feature>
<gene>
    <name evidence="3" type="ORF">UT28_C0001G0249</name>
</gene>
<evidence type="ECO:0000256" key="2">
    <source>
        <dbReference type="SAM" id="Phobius"/>
    </source>
</evidence>
<reference evidence="3 4" key="1">
    <citation type="journal article" date="2015" name="Nature">
        <title>rRNA introns, odd ribosomes, and small enigmatic genomes across a large radiation of phyla.</title>
        <authorList>
            <person name="Brown C.T."/>
            <person name="Hug L.A."/>
            <person name="Thomas B.C."/>
            <person name="Sharon I."/>
            <person name="Castelle C.J."/>
            <person name="Singh A."/>
            <person name="Wilkins M.J."/>
            <person name="Williams K.H."/>
            <person name="Banfield J.F."/>
        </authorList>
    </citation>
    <scope>NUCLEOTIDE SEQUENCE [LARGE SCALE GENOMIC DNA]</scope>
</reference>
<name>A0A0G4B3A5_9BACT</name>
<feature type="region of interest" description="Disordered" evidence="1">
    <location>
        <begin position="48"/>
        <end position="71"/>
    </location>
</feature>
<evidence type="ECO:0000313" key="3">
    <source>
        <dbReference type="EMBL" id="AKM82060.1"/>
    </source>
</evidence>
<keyword evidence="2" id="KW-1133">Transmembrane helix</keyword>
<protein>
    <submittedName>
        <fullName evidence="3">Uncharacterized protein</fullName>
    </submittedName>
</protein>
<dbReference type="EMBL" id="CP011213">
    <property type="protein sequence ID" value="AKM82060.1"/>
    <property type="molecule type" value="Genomic_DNA"/>
</dbReference>
<evidence type="ECO:0000256" key="1">
    <source>
        <dbReference type="SAM" id="MobiDB-lite"/>
    </source>
</evidence>
<dbReference type="KEGG" id="bbgw:UT28_C0001G0249"/>
<feature type="transmembrane region" description="Helical" evidence="2">
    <location>
        <begin position="12"/>
        <end position="32"/>
    </location>
</feature>
<accession>A0A0G4B3A5</accession>
<organism evidence="3 4">
    <name type="scientific">Berkelbacteria bacterium GW2011_GWE1_39_12</name>
    <dbReference type="NCBI Taxonomy" id="1618337"/>
    <lineage>
        <taxon>Bacteria</taxon>
        <taxon>Candidatus Berkelbacteria</taxon>
    </lineage>
</organism>
<evidence type="ECO:0000313" key="4">
    <source>
        <dbReference type="Proteomes" id="UP000035648"/>
    </source>
</evidence>